<dbReference type="RefSeq" id="WP_046282418.1">
    <property type="nucleotide sequence ID" value="NZ_LATL02000267.1"/>
</dbReference>
<gene>
    <name evidence="1" type="ORF">WN50_30655</name>
</gene>
<dbReference type="GO" id="GO:0004519">
    <property type="term" value="F:endonuclease activity"/>
    <property type="evidence" value="ECO:0007669"/>
    <property type="project" value="InterPro"/>
</dbReference>
<dbReference type="InterPro" id="IPR018669">
    <property type="entry name" value="Toxin_HigB"/>
</dbReference>
<proteinExistence type="predicted"/>
<dbReference type="EMBL" id="LATL02000267">
    <property type="protein sequence ID" value="KKD34477.1"/>
    <property type="molecule type" value="Genomic_DNA"/>
</dbReference>
<dbReference type="GO" id="GO:0003723">
    <property type="term" value="F:RNA binding"/>
    <property type="evidence" value="ECO:0007669"/>
    <property type="project" value="InterPro"/>
</dbReference>
<dbReference type="Pfam" id="PF09907">
    <property type="entry name" value="HigB_toxin"/>
    <property type="match status" value="1"/>
</dbReference>
<name>A0A0F5Y745_9CYAN</name>
<dbReference type="Proteomes" id="UP000033607">
    <property type="component" value="Unassembled WGS sequence"/>
</dbReference>
<sequence length="102" mass="12371">MRVISRKALRKFWEKHADAQSPLLLWYQRITADQFASLNELQQIFPSADIVENFTVFNIAGNRYRLIAYIDYEYRMVFIRSVLTHAEYSKEKWKNDEWFKDS</sequence>
<dbReference type="AlphaFoldDB" id="A0A0F5Y745"/>
<accession>A0A0F5Y745</accession>
<reference evidence="1 2" key="1">
    <citation type="submission" date="2015-06" db="EMBL/GenBank/DDBJ databases">
        <title>Draft genome assembly of filamentous brackish cyanobacterium Limnoraphis robusta strain CS-951.</title>
        <authorList>
            <person name="Willis A."/>
            <person name="Parks M."/>
            <person name="Burford M.A."/>
        </authorList>
    </citation>
    <scope>NUCLEOTIDE SEQUENCE [LARGE SCALE GENOMIC DNA]</scope>
    <source>
        <strain evidence="1 2">CS-951</strain>
    </source>
</reference>
<organism evidence="1 2">
    <name type="scientific">Limnoraphis robusta CS-951</name>
    <dbReference type="NCBI Taxonomy" id="1637645"/>
    <lineage>
        <taxon>Bacteria</taxon>
        <taxon>Bacillati</taxon>
        <taxon>Cyanobacteriota</taxon>
        <taxon>Cyanophyceae</taxon>
        <taxon>Oscillatoriophycideae</taxon>
        <taxon>Oscillatoriales</taxon>
        <taxon>Sirenicapillariaceae</taxon>
        <taxon>Limnoraphis</taxon>
    </lineage>
</organism>
<comment type="caution">
    <text evidence="1">The sequence shown here is derived from an EMBL/GenBank/DDBJ whole genome shotgun (WGS) entry which is preliminary data.</text>
</comment>
<protein>
    <recommendedName>
        <fullName evidence="3">Toxin RelE</fullName>
    </recommendedName>
</protein>
<evidence type="ECO:0000313" key="1">
    <source>
        <dbReference type="EMBL" id="KKD34477.1"/>
    </source>
</evidence>
<dbReference type="GO" id="GO:0110001">
    <property type="term" value="C:toxin-antitoxin complex"/>
    <property type="evidence" value="ECO:0007669"/>
    <property type="project" value="InterPro"/>
</dbReference>
<dbReference type="OrthoDB" id="9799912at2"/>
<evidence type="ECO:0008006" key="3">
    <source>
        <dbReference type="Google" id="ProtNLM"/>
    </source>
</evidence>
<evidence type="ECO:0000313" key="2">
    <source>
        <dbReference type="Proteomes" id="UP000033607"/>
    </source>
</evidence>